<dbReference type="AlphaFoldDB" id="A0A9P0D299"/>
<evidence type="ECO:0000313" key="2">
    <source>
        <dbReference type="Proteomes" id="UP001153636"/>
    </source>
</evidence>
<gene>
    <name evidence="1" type="ORF">PSYICH_LOCUS8470</name>
</gene>
<dbReference type="Proteomes" id="UP001153636">
    <property type="component" value="Chromosome 3"/>
</dbReference>
<proteinExistence type="predicted"/>
<dbReference type="EMBL" id="OV651815">
    <property type="protein sequence ID" value="CAH1109179.1"/>
    <property type="molecule type" value="Genomic_DNA"/>
</dbReference>
<accession>A0A9P0D299</accession>
<protein>
    <submittedName>
        <fullName evidence="1">Uncharacterized protein</fullName>
    </submittedName>
</protein>
<reference evidence="1" key="1">
    <citation type="submission" date="2022-01" db="EMBL/GenBank/DDBJ databases">
        <authorList>
            <person name="King R."/>
        </authorList>
    </citation>
    <scope>NUCLEOTIDE SEQUENCE</scope>
</reference>
<sequence length="245" mass="28749">MDKCLTKFDFAPVFKIAVANQNLPEHIRKGFRRCGLFPFDCNTVDYTKCVQNSLENLQPTNPTIDKSQFLSSEDFQTTLKTLKMYENKNLIANNLNENEMATDISKDIGEDIEDLRIETEDNTEPKKTQLIELSAIDIDKTINEIQRTSIESNQEEIKEHENFQKITCRRQEFRNKQTIGRVDLDYGLLEQPDLEQEEHEKMENTLLIKLKLTDQQIVELEEKTKLQSTTSIWMEERKLRITNKI</sequence>
<name>A0A9P0D299_9CUCU</name>
<dbReference type="OrthoDB" id="6767105at2759"/>
<evidence type="ECO:0000313" key="1">
    <source>
        <dbReference type="EMBL" id="CAH1109179.1"/>
    </source>
</evidence>
<organism evidence="1 2">
    <name type="scientific">Psylliodes chrysocephalus</name>
    <dbReference type="NCBI Taxonomy" id="3402493"/>
    <lineage>
        <taxon>Eukaryota</taxon>
        <taxon>Metazoa</taxon>
        <taxon>Ecdysozoa</taxon>
        <taxon>Arthropoda</taxon>
        <taxon>Hexapoda</taxon>
        <taxon>Insecta</taxon>
        <taxon>Pterygota</taxon>
        <taxon>Neoptera</taxon>
        <taxon>Endopterygota</taxon>
        <taxon>Coleoptera</taxon>
        <taxon>Polyphaga</taxon>
        <taxon>Cucujiformia</taxon>
        <taxon>Chrysomeloidea</taxon>
        <taxon>Chrysomelidae</taxon>
        <taxon>Galerucinae</taxon>
        <taxon>Alticini</taxon>
        <taxon>Psylliodes</taxon>
    </lineage>
</organism>
<keyword evidence="2" id="KW-1185">Reference proteome</keyword>